<dbReference type="Pfam" id="PF00501">
    <property type="entry name" value="AMP-binding"/>
    <property type="match status" value="1"/>
</dbReference>
<dbReference type="AlphaFoldDB" id="A0A8J1Y9M6"/>
<dbReference type="PRINTS" id="PR00154">
    <property type="entry name" value="AMPBINDING"/>
</dbReference>
<dbReference type="EMBL" id="CAIIXF020000004">
    <property type="protein sequence ID" value="CAH1782381.1"/>
    <property type="molecule type" value="Genomic_DNA"/>
</dbReference>
<dbReference type="OrthoDB" id="1700726at2759"/>
<dbReference type="PROSITE" id="PS00455">
    <property type="entry name" value="AMP_BINDING"/>
    <property type="match status" value="1"/>
</dbReference>
<dbReference type="InterPro" id="IPR020845">
    <property type="entry name" value="AMP-binding_CS"/>
</dbReference>
<reference evidence="8" key="1">
    <citation type="submission" date="2022-03" db="EMBL/GenBank/DDBJ databases">
        <authorList>
            <person name="Martin C."/>
        </authorList>
    </citation>
    <scope>NUCLEOTIDE SEQUENCE</scope>
</reference>
<dbReference type="PANTHER" id="PTHR43272">
    <property type="entry name" value="LONG-CHAIN-FATTY-ACID--COA LIGASE"/>
    <property type="match status" value="1"/>
</dbReference>
<dbReference type="GO" id="GO:0005886">
    <property type="term" value="C:plasma membrane"/>
    <property type="evidence" value="ECO:0007669"/>
    <property type="project" value="TreeGrafter"/>
</dbReference>
<dbReference type="PANTHER" id="PTHR43272:SF83">
    <property type="entry name" value="ACYL-COA SYNTHETASE LONG-CHAIN, ISOFORM J"/>
    <property type="match status" value="1"/>
</dbReference>
<dbReference type="EC" id="6.2.1.3" evidence="6"/>
<dbReference type="Gene3D" id="3.40.50.12780">
    <property type="entry name" value="N-terminal domain of ligase-like"/>
    <property type="match status" value="1"/>
</dbReference>
<proteinExistence type="inferred from homology"/>
<dbReference type="Proteomes" id="UP000749559">
    <property type="component" value="Unassembled WGS sequence"/>
</dbReference>
<comment type="caution">
    <text evidence="8">The sequence shown here is derived from an EMBL/GenBank/DDBJ whole genome shotgun (WGS) entry which is preliminary data.</text>
</comment>
<keyword evidence="3" id="KW-0547">Nucleotide-binding</keyword>
<dbReference type="CDD" id="cd17639">
    <property type="entry name" value="LC_FACS_euk1"/>
    <property type="match status" value="1"/>
</dbReference>
<evidence type="ECO:0000256" key="4">
    <source>
        <dbReference type="ARBA" id="ARBA00022832"/>
    </source>
</evidence>
<dbReference type="InterPro" id="IPR042099">
    <property type="entry name" value="ANL_N_sf"/>
</dbReference>
<organism evidence="8 9">
    <name type="scientific">Owenia fusiformis</name>
    <name type="common">Polychaete worm</name>
    <dbReference type="NCBI Taxonomy" id="6347"/>
    <lineage>
        <taxon>Eukaryota</taxon>
        <taxon>Metazoa</taxon>
        <taxon>Spiralia</taxon>
        <taxon>Lophotrochozoa</taxon>
        <taxon>Annelida</taxon>
        <taxon>Polychaeta</taxon>
        <taxon>Sedentaria</taxon>
        <taxon>Canalipalpata</taxon>
        <taxon>Sabellida</taxon>
        <taxon>Oweniida</taxon>
        <taxon>Oweniidae</taxon>
        <taxon>Owenia</taxon>
    </lineage>
</organism>
<evidence type="ECO:0000256" key="1">
    <source>
        <dbReference type="ARBA" id="ARBA00006432"/>
    </source>
</evidence>
<evidence type="ECO:0000256" key="2">
    <source>
        <dbReference type="ARBA" id="ARBA00022598"/>
    </source>
</evidence>
<dbReference type="GO" id="GO:0005783">
    <property type="term" value="C:endoplasmic reticulum"/>
    <property type="evidence" value="ECO:0007669"/>
    <property type="project" value="TreeGrafter"/>
</dbReference>
<keyword evidence="4" id="KW-0443">Lipid metabolism</keyword>
<dbReference type="GO" id="GO:0035336">
    <property type="term" value="P:long-chain fatty-acyl-CoA metabolic process"/>
    <property type="evidence" value="ECO:0007669"/>
    <property type="project" value="TreeGrafter"/>
</dbReference>
<dbReference type="GO" id="GO:0004467">
    <property type="term" value="F:long-chain fatty acid-CoA ligase activity"/>
    <property type="evidence" value="ECO:0007669"/>
    <property type="project" value="UniProtKB-EC"/>
</dbReference>
<dbReference type="SUPFAM" id="SSF56801">
    <property type="entry name" value="Acetyl-CoA synthetase-like"/>
    <property type="match status" value="1"/>
</dbReference>
<evidence type="ECO:0000256" key="3">
    <source>
        <dbReference type="ARBA" id="ARBA00022741"/>
    </source>
</evidence>
<name>A0A8J1Y9M6_OWEFU</name>
<keyword evidence="5" id="KW-0067">ATP-binding</keyword>
<keyword evidence="4" id="KW-0276">Fatty acid metabolism</keyword>
<evidence type="ECO:0000313" key="8">
    <source>
        <dbReference type="EMBL" id="CAH1782381.1"/>
    </source>
</evidence>
<gene>
    <name evidence="8" type="ORF">OFUS_LOCUS8839</name>
</gene>
<evidence type="ECO:0000256" key="5">
    <source>
        <dbReference type="ARBA" id="ARBA00022840"/>
    </source>
</evidence>
<dbReference type="GO" id="GO:0005811">
    <property type="term" value="C:lipid droplet"/>
    <property type="evidence" value="ECO:0007669"/>
    <property type="project" value="TreeGrafter"/>
</dbReference>
<protein>
    <recommendedName>
        <fullName evidence="6">long-chain-fatty-acid--CoA ligase</fullName>
        <ecNumber evidence="6">6.2.1.3</ecNumber>
    </recommendedName>
</protein>
<dbReference type="GO" id="GO:0005524">
    <property type="term" value="F:ATP binding"/>
    <property type="evidence" value="ECO:0007669"/>
    <property type="project" value="UniProtKB-KW"/>
</dbReference>
<keyword evidence="9" id="KW-1185">Reference proteome</keyword>
<accession>A0A8J1Y9M6</accession>
<dbReference type="GO" id="GO:0030182">
    <property type="term" value="P:neuron differentiation"/>
    <property type="evidence" value="ECO:0007669"/>
    <property type="project" value="TreeGrafter"/>
</dbReference>
<evidence type="ECO:0000313" key="9">
    <source>
        <dbReference type="Proteomes" id="UP000749559"/>
    </source>
</evidence>
<evidence type="ECO:0000256" key="6">
    <source>
        <dbReference type="ARBA" id="ARBA00026121"/>
    </source>
</evidence>
<evidence type="ECO:0000256" key="7">
    <source>
        <dbReference type="ARBA" id="ARBA00036813"/>
    </source>
</evidence>
<comment type="catalytic activity">
    <reaction evidence="7">
        <text>a long-chain fatty acid + ATP + CoA = a long-chain fatty acyl-CoA + AMP + diphosphate</text>
        <dbReference type="Rhea" id="RHEA:15421"/>
        <dbReference type="ChEBI" id="CHEBI:30616"/>
        <dbReference type="ChEBI" id="CHEBI:33019"/>
        <dbReference type="ChEBI" id="CHEBI:57287"/>
        <dbReference type="ChEBI" id="CHEBI:57560"/>
        <dbReference type="ChEBI" id="CHEBI:83139"/>
        <dbReference type="ChEBI" id="CHEBI:456215"/>
        <dbReference type="EC" id="6.2.1.3"/>
    </reaction>
</comment>
<dbReference type="InterPro" id="IPR000873">
    <property type="entry name" value="AMP-dep_synth/lig_dom"/>
</dbReference>
<keyword evidence="2" id="KW-0436">Ligase</keyword>
<dbReference type="InterPro" id="IPR020459">
    <property type="entry name" value="AMP-binding"/>
</dbReference>
<comment type="similarity">
    <text evidence="1">Belongs to the ATP-dependent AMP-binding enzyme family.</text>
</comment>
<sequence length="706" mass="78404">MEDVGVTIVIGFINIVATIVDFVLYLPELLTGGSEKKSSSPYAQQTSNEPSAPWRALESLGELATTISPDCKTLDELFKRAAQIHSESPCLGTREVLAEEDETQPNGKVFKKFILGDYTWQTFKDVDTRAENLGSGLASLGQQPRQNILIFAETRAEWMISMQACLKYNFPVVTLYATLGEDAIIHGVNESEVTHLITSNELIEKFKKILPQMPNVEHIIYFDYGLNKPDVSGFPENVKLHSMSRVEELGSRAENKSVVPQKPTRDDLAVIMYTSGSTGMPKGVMISHGNLMCGMAGQCSRIPKLGQMADTYIGYLPLAHVLELSAEMSCLANGVRIGYSQPLTITDQSTKIKRGCKGDVSVLKPTLMASVPVIMDRIYKNVWDKINNGSKFSKALFNWAYNYKAKRYIKGGDTPILNKLIFKKVKAILGGNVRMMLCGGAPLSAETQRFMNISFCCPVGQGYGLTETCGAGTISDATDLTTGRVGAPLTCCEFKLIDWEEGNYRNTDKPFPRGEVMVGGGNVTLGYYKNPSKTAEDFSVVNGQRWFSTGDIGEFQTDGVLRIVDRKKDLVKLQAGEYVSLSKVETALKMCPLIDNCCVYADSSAMYAICLVIPNQKQLSDLGTKLGIEHQSWEELCEKPEIVKEYLKEIQVQGKKSKLERFEIPQRVKVCELVWLPETGLVTDALKLKRKQIQSYYQEQINEMYS</sequence>